<protein>
    <submittedName>
        <fullName evidence="3">Prostaglandin F synthase</fullName>
    </submittedName>
</protein>
<dbReference type="InterPro" id="IPR023210">
    <property type="entry name" value="NADP_OxRdtase_dom"/>
</dbReference>
<feature type="chain" id="PRO_5015360118" evidence="1">
    <location>
        <begin position="26"/>
        <end position="265"/>
    </location>
</feature>
<proteinExistence type="predicted"/>
<dbReference type="PANTHER" id="PTHR43827:SF8">
    <property type="entry name" value="ALDO_KETO REDUCTASE FAMILY PROTEIN"/>
    <property type="match status" value="1"/>
</dbReference>
<feature type="domain" description="NADP-dependent oxidoreductase" evidence="2">
    <location>
        <begin position="199"/>
        <end position="263"/>
    </location>
</feature>
<comment type="caution">
    <text evidence="3">The sequence shown here is derived from an EMBL/GenBank/DDBJ whole genome shotgun (WGS) entry which is preliminary data.</text>
</comment>
<dbReference type="OrthoDB" id="416253at2759"/>
<dbReference type="InterPro" id="IPR020471">
    <property type="entry name" value="AKR"/>
</dbReference>
<dbReference type="InterPro" id="IPR036812">
    <property type="entry name" value="NAD(P)_OxRdtase_dom_sf"/>
</dbReference>
<evidence type="ECO:0000256" key="1">
    <source>
        <dbReference type="SAM" id="SignalP"/>
    </source>
</evidence>
<keyword evidence="4" id="KW-1185">Reference proteome</keyword>
<dbReference type="PRINTS" id="PR00069">
    <property type="entry name" value="ALDKETRDTASE"/>
</dbReference>
<reference evidence="3 4" key="1">
    <citation type="submission" date="2017-12" db="EMBL/GenBank/DDBJ databases">
        <title>Sequencing, de novo assembly and annotation of complete genome of a new Thraustochytrid species, strain FCC1311.</title>
        <authorList>
            <person name="Sedici K."/>
            <person name="Godart F."/>
            <person name="Aiese Cigliano R."/>
            <person name="Sanseverino W."/>
            <person name="Barakat M."/>
            <person name="Ortet P."/>
            <person name="Marechal E."/>
            <person name="Cagnac O."/>
            <person name="Amato A."/>
        </authorList>
    </citation>
    <scope>NUCLEOTIDE SEQUENCE [LARGE SCALE GENOMIC DNA]</scope>
</reference>
<name>A0A2R5GK06_9STRA</name>
<dbReference type="GO" id="GO:0016491">
    <property type="term" value="F:oxidoreductase activity"/>
    <property type="evidence" value="ECO:0007669"/>
    <property type="project" value="InterPro"/>
</dbReference>
<sequence length="265" mass="29182">MTSAKWTLATLLVAAQLATLRVSLAENVVGRLAPDLGDEADEAVAARHGAGSDEYFDGAEATEWYDDEALGRTIVAYLQENPTRLGREELFLTSKVHPKNLGHERTLAAVKKMLERFQTEYLDLVLLHYPRCGDWIPDCQGVSPEGDWLDSYAALEDLYNAGQIRAIGLSNQHKIAYTSYSTLGGQWEHRAPYRRNLVSSNDVIGEIAAQTGKSVQAVTLLWALQRDVIVIPRSTSPEHIRANAAVSEESFLSEADLAQIDALAM</sequence>
<dbReference type="AlphaFoldDB" id="A0A2R5GK06"/>
<dbReference type="InParanoid" id="A0A2R5GK06"/>
<organism evidence="3 4">
    <name type="scientific">Hondaea fermentalgiana</name>
    <dbReference type="NCBI Taxonomy" id="2315210"/>
    <lineage>
        <taxon>Eukaryota</taxon>
        <taxon>Sar</taxon>
        <taxon>Stramenopiles</taxon>
        <taxon>Bigyra</taxon>
        <taxon>Labyrinthulomycetes</taxon>
        <taxon>Thraustochytrida</taxon>
        <taxon>Thraustochytriidae</taxon>
        <taxon>Hondaea</taxon>
    </lineage>
</organism>
<dbReference type="PANTHER" id="PTHR43827">
    <property type="entry name" value="2,5-DIKETO-D-GLUCONIC ACID REDUCTASE"/>
    <property type="match status" value="1"/>
</dbReference>
<evidence type="ECO:0000259" key="2">
    <source>
        <dbReference type="Pfam" id="PF00248"/>
    </source>
</evidence>
<dbReference type="CDD" id="cd19071">
    <property type="entry name" value="AKR_AKR1-5-like"/>
    <property type="match status" value="1"/>
</dbReference>
<dbReference type="Gene3D" id="3.20.20.100">
    <property type="entry name" value="NADP-dependent oxidoreductase domain"/>
    <property type="match status" value="2"/>
</dbReference>
<evidence type="ECO:0000313" key="3">
    <source>
        <dbReference type="EMBL" id="GBG28194.1"/>
    </source>
</evidence>
<accession>A0A2R5GK06</accession>
<dbReference type="Proteomes" id="UP000241890">
    <property type="component" value="Unassembled WGS sequence"/>
</dbReference>
<gene>
    <name evidence="3" type="ORF">FCC1311_044172</name>
</gene>
<evidence type="ECO:0000313" key="4">
    <source>
        <dbReference type="Proteomes" id="UP000241890"/>
    </source>
</evidence>
<dbReference type="EMBL" id="BEYU01000040">
    <property type="protein sequence ID" value="GBG28194.1"/>
    <property type="molecule type" value="Genomic_DNA"/>
</dbReference>
<keyword evidence="1" id="KW-0732">Signal</keyword>
<dbReference type="Pfam" id="PF00248">
    <property type="entry name" value="Aldo_ket_red"/>
    <property type="match status" value="2"/>
</dbReference>
<feature type="signal peptide" evidence="1">
    <location>
        <begin position="1"/>
        <end position="25"/>
    </location>
</feature>
<feature type="domain" description="NADP-dependent oxidoreductase" evidence="2">
    <location>
        <begin position="50"/>
        <end position="173"/>
    </location>
</feature>
<dbReference type="SUPFAM" id="SSF51430">
    <property type="entry name" value="NAD(P)-linked oxidoreductase"/>
    <property type="match status" value="1"/>
</dbReference>